<evidence type="ECO:0000256" key="6">
    <source>
        <dbReference type="ARBA" id="ARBA00023136"/>
    </source>
</evidence>
<dbReference type="InterPro" id="IPR051906">
    <property type="entry name" value="TolC-like"/>
</dbReference>
<dbReference type="GO" id="GO:0015562">
    <property type="term" value="F:efflux transmembrane transporter activity"/>
    <property type="evidence" value="ECO:0007669"/>
    <property type="project" value="InterPro"/>
</dbReference>
<sequence length="428" mass="49369">MRKITVLVLLLFSFLLEAADFNTLLENAFKNNKEIQSAMKEVKSSEYQVKSVRSLYFPDIEAGYFKVIYDKEPLVVLPAGSFAPIDVYFPLTDDNFTNFNITLNWLLYDFGGRSSAYKSAKKGFEAAILNVNLTKRQVAINLLDRYTDALTLKSYIDVINHSIDAINSHLKDIKEFREEGFVPKSDVLRIEALKLNLEAQKAELKGKLKVVLGDIERISFTKVNEDDISPLKDIKLWKEPVKLALENREELKLLKTQSDVYKLKAKIEKSLNLPQLVAKVEYNDTTNALNPVKSNTTYYVGVKFKIFDGMKSHYNKKRYLKLSEKTTDLYDDTKEKIKIQIENELETLNALKKQYKFSKKAFEAAKENYRVVKLQFKEHIVSSVDLKDAITDLKQNEANYLITGEKLKAQKIKILWLCKKLGEETHEE</sequence>
<evidence type="ECO:0000256" key="5">
    <source>
        <dbReference type="ARBA" id="ARBA00022692"/>
    </source>
</evidence>
<protein>
    <submittedName>
        <fullName evidence="10">Outer membrane efflux protein</fullName>
    </submittedName>
</protein>
<dbReference type="GO" id="GO:1990281">
    <property type="term" value="C:efflux pump complex"/>
    <property type="evidence" value="ECO:0007669"/>
    <property type="project" value="TreeGrafter"/>
</dbReference>
<keyword evidence="5" id="KW-0812">Transmembrane</keyword>
<evidence type="ECO:0000256" key="2">
    <source>
        <dbReference type="ARBA" id="ARBA00007613"/>
    </source>
</evidence>
<keyword evidence="7" id="KW-0998">Cell outer membrane</keyword>
<feature type="coiled-coil region" evidence="8">
    <location>
        <begin position="334"/>
        <end position="368"/>
    </location>
</feature>
<evidence type="ECO:0000256" key="3">
    <source>
        <dbReference type="ARBA" id="ARBA00022448"/>
    </source>
</evidence>
<dbReference type="GO" id="GO:0009279">
    <property type="term" value="C:cell outer membrane"/>
    <property type="evidence" value="ECO:0007669"/>
    <property type="project" value="UniProtKB-SubCell"/>
</dbReference>
<comment type="subcellular location">
    <subcellularLocation>
        <location evidence="1">Cell outer membrane</location>
    </subcellularLocation>
</comment>
<dbReference type="Pfam" id="PF02321">
    <property type="entry name" value="OEP"/>
    <property type="match status" value="1"/>
</dbReference>
<dbReference type="GO" id="GO:0015288">
    <property type="term" value="F:porin activity"/>
    <property type="evidence" value="ECO:0007669"/>
    <property type="project" value="TreeGrafter"/>
</dbReference>
<name>A0A7R6SYL0_9BACT</name>
<evidence type="ECO:0000256" key="8">
    <source>
        <dbReference type="SAM" id="Coils"/>
    </source>
</evidence>
<comment type="similarity">
    <text evidence="2">Belongs to the outer membrane factor (OMF) (TC 1.B.17) family.</text>
</comment>
<evidence type="ECO:0000313" key="10">
    <source>
        <dbReference type="EMBL" id="BBB31950.1"/>
    </source>
</evidence>
<dbReference type="RefSeq" id="WP_201328282.1">
    <property type="nucleotide sequence ID" value="NZ_AP017470.1"/>
</dbReference>
<reference evidence="10 11" key="1">
    <citation type="journal article" date="2012" name="Extremophiles">
        <title>Thermotomaculum hydrothermale gen. nov., sp. nov., a novel heterotrophic thermophile within the phylum Acidobacteria from a deep-sea hydrothermal vent chimney in the Southern Okinawa Trough.</title>
        <authorList>
            <person name="Izumi H."/>
            <person name="Nunoura T."/>
            <person name="Miyazaki M."/>
            <person name="Mino S."/>
            <person name="Toki T."/>
            <person name="Takai K."/>
            <person name="Sako Y."/>
            <person name="Sawabe T."/>
            <person name="Nakagawa S."/>
        </authorList>
    </citation>
    <scope>NUCLEOTIDE SEQUENCE [LARGE SCALE GENOMIC DNA]</scope>
    <source>
        <strain evidence="10 11">AC55</strain>
    </source>
</reference>
<evidence type="ECO:0000256" key="1">
    <source>
        <dbReference type="ARBA" id="ARBA00004442"/>
    </source>
</evidence>
<keyword evidence="6" id="KW-0472">Membrane</keyword>
<dbReference type="Gene3D" id="1.20.1600.10">
    <property type="entry name" value="Outer membrane efflux proteins (OEP)"/>
    <property type="match status" value="1"/>
</dbReference>
<dbReference type="PANTHER" id="PTHR30026">
    <property type="entry name" value="OUTER MEMBRANE PROTEIN TOLC"/>
    <property type="match status" value="1"/>
</dbReference>
<evidence type="ECO:0000256" key="7">
    <source>
        <dbReference type="ARBA" id="ARBA00023237"/>
    </source>
</evidence>
<feature type="signal peptide" evidence="9">
    <location>
        <begin position="1"/>
        <end position="18"/>
    </location>
</feature>
<dbReference type="InterPro" id="IPR003423">
    <property type="entry name" value="OMP_efflux"/>
</dbReference>
<keyword evidence="4" id="KW-1134">Transmembrane beta strand</keyword>
<dbReference type="AlphaFoldDB" id="A0A7R6SYL0"/>
<gene>
    <name evidence="10" type="ORF">TTHT_0334</name>
</gene>
<keyword evidence="9" id="KW-0732">Signal</keyword>
<dbReference type="PANTHER" id="PTHR30026:SF20">
    <property type="entry name" value="OUTER MEMBRANE PROTEIN TOLC"/>
    <property type="match status" value="1"/>
</dbReference>
<organism evidence="10 11">
    <name type="scientific">Thermotomaculum hydrothermale</name>
    <dbReference type="NCBI Taxonomy" id="981385"/>
    <lineage>
        <taxon>Bacteria</taxon>
        <taxon>Pseudomonadati</taxon>
        <taxon>Acidobacteriota</taxon>
        <taxon>Holophagae</taxon>
        <taxon>Thermotomaculales</taxon>
        <taxon>Thermotomaculaceae</taxon>
        <taxon>Thermotomaculum</taxon>
    </lineage>
</organism>
<evidence type="ECO:0000256" key="9">
    <source>
        <dbReference type="SAM" id="SignalP"/>
    </source>
</evidence>
<feature type="chain" id="PRO_5032938803" evidence="9">
    <location>
        <begin position="19"/>
        <end position="428"/>
    </location>
</feature>
<dbReference type="SUPFAM" id="SSF56954">
    <property type="entry name" value="Outer membrane efflux proteins (OEP)"/>
    <property type="match status" value="1"/>
</dbReference>
<evidence type="ECO:0000256" key="4">
    <source>
        <dbReference type="ARBA" id="ARBA00022452"/>
    </source>
</evidence>
<keyword evidence="11" id="KW-1185">Reference proteome</keyword>
<keyword evidence="8" id="KW-0175">Coiled coil</keyword>
<dbReference type="Proteomes" id="UP000595564">
    <property type="component" value="Chromosome"/>
</dbReference>
<keyword evidence="3" id="KW-0813">Transport</keyword>
<proteinExistence type="inferred from homology"/>
<accession>A0A7R6SYL0</accession>
<dbReference type="KEGG" id="thyd:TTHT_0334"/>
<evidence type="ECO:0000313" key="11">
    <source>
        <dbReference type="Proteomes" id="UP000595564"/>
    </source>
</evidence>
<dbReference type="EMBL" id="AP017470">
    <property type="protein sequence ID" value="BBB31950.1"/>
    <property type="molecule type" value="Genomic_DNA"/>
</dbReference>